<name>A0A6J1QIK6_9HYME</name>
<evidence type="ECO:0000313" key="2">
    <source>
        <dbReference type="RefSeq" id="XP_024880435.1"/>
    </source>
</evidence>
<protein>
    <submittedName>
        <fullName evidence="2">Uncharacterized protein LOC112460133</fullName>
    </submittedName>
</protein>
<sequence>MLATSTKICATKYTRRFLESVVSRYIIIRLKAEMFRHSNLRPYSRACSNDFEVVNQTEKVSIETFSQLMQAALRVAKQRHRDRVRREKLRHRVRTGRQYLQNMHDLYNNNEDARRPT</sequence>
<proteinExistence type="predicted"/>
<dbReference type="RefSeq" id="XP_024880435.1">
    <property type="nucleotide sequence ID" value="XM_025024667.1"/>
</dbReference>
<dbReference type="AlphaFoldDB" id="A0A6J1QIK6"/>
<gene>
    <name evidence="2" type="primary">LOC112460133</name>
</gene>
<evidence type="ECO:0000313" key="1">
    <source>
        <dbReference type="Proteomes" id="UP000504618"/>
    </source>
</evidence>
<reference evidence="2" key="1">
    <citation type="submission" date="2025-08" db="UniProtKB">
        <authorList>
            <consortium name="RefSeq"/>
        </authorList>
    </citation>
    <scope>IDENTIFICATION</scope>
    <source>
        <tissue evidence="2">Whole body</tissue>
    </source>
</reference>
<accession>A0A6J1QIK6</accession>
<dbReference type="GeneID" id="112460133"/>
<organism evidence="1 2">
    <name type="scientific">Temnothorax curvispinosus</name>
    <dbReference type="NCBI Taxonomy" id="300111"/>
    <lineage>
        <taxon>Eukaryota</taxon>
        <taxon>Metazoa</taxon>
        <taxon>Ecdysozoa</taxon>
        <taxon>Arthropoda</taxon>
        <taxon>Hexapoda</taxon>
        <taxon>Insecta</taxon>
        <taxon>Pterygota</taxon>
        <taxon>Neoptera</taxon>
        <taxon>Endopterygota</taxon>
        <taxon>Hymenoptera</taxon>
        <taxon>Apocrita</taxon>
        <taxon>Aculeata</taxon>
        <taxon>Formicoidea</taxon>
        <taxon>Formicidae</taxon>
        <taxon>Myrmicinae</taxon>
        <taxon>Temnothorax</taxon>
    </lineage>
</organism>
<dbReference type="Proteomes" id="UP000504618">
    <property type="component" value="Unplaced"/>
</dbReference>
<keyword evidence="1" id="KW-1185">Reference proteome</keyword>